<dbReference type="Pfam" id="PF00391">
    <property type="entry name" value="PEP-utilizers"/>
    <property type="match status" value="1"/>
</dbReference>
<evidence type="ECO:0000313" key="4">
    <source>
        <dbReference type="EMBL" id="MBA2889761.1"/>
    </source>
</evidence>
<dbReference type="SUPFAM" id="SSF52009">
    <property type="entry name" value="Phosphohistidine domain"/>
    <property type="match status" value="1"/>
</dbReference>
<dbReference type="GO" id="GO:0008986">
    <property type="term" value="F:pyruvate, water dikinase activity"/>
    <property type="evidence" value="ECO:0007669"/>
    <property type="project" value="UniProtKB-EC"/>
</dbReference>
<dbReference type="Pfam" id="PF01326">
    <property type="entry name" value="PPDK_N"/>
    <property type="match status" value="1"/>
</dbReference>
<accession>A0A7W0CEM4</accession>
<feature type="domain" description="Pyruvate phosphate dikinase AMP/ATP-binding" evidence="3">
    <location>
        <begin position="16"/>
        <end position="291"/>
    </location>
</feature>
<dbReference type="InterPro" id="IPR051549">
    <property type="entry name" value="PEP_Utilizing_Enz"/>
</dbReference>
<dbReference type="InterPro" id="IPR002192">
    <property type="entry name" value="PPDK_AMP/ATP-bd"/>
</dbReference>
<dbReference type="InterPro" id="IPR036637">
    <property type="entry name" value="Phosphohistidine_dom_sf"/>
</dbReference>
<feature type="region of interest" description="Disordered" evidence="1">
    <location>
        <begin position="769"/>
        <end position="816"/>
    </location>
</feature>
<keyword evidence="4" id="KW-0670">Pyruvate</keyword>
<feature type="compositionally biased region" description="Low complexity" evidence="1">
    <location>
        <begin position="769"/>
        <end position="796"/>
    </location>
</feature>
<gene>
    <name evidence="4" type="ORF">HNR30_001096</name>
</gene>
<dbReference type="SUPFAM" id="SSF56059">
    <property type="entry name" value="Glutathione synthetase ATP-binding domain-like"/>
    <property type="match status" value="1"/>
</dbReference>
<dbReference type="Gene3D" id="3.50.30.10">
    <property type="entry name" value="Phosphohistidine domain"/>
    <property type="match status" value="1"/>
</dbReference>
<comment type="caution">
    <text evidence="4">The sequence shown here is derived from an EMBL/GenBank/DDBJ whole genome shotgun (WGS) entry which is preliminary data.</text>
</comment>
<feature type="domain" description="PEP-utilising enzyme mobile" evidence="2">
    <location>
        <begin position="696"/>
        <end position="766"/>
    </location>
</feature>
<dbReference type="PANTHER" id="PTHR43615">
    <property type="entry name" value="PHOSPHOENOLPYRUVATE SYNTHASE-RELATED"/>
    <property type="match status" value="1"/>
</dbReference>
<evidence type="ECO:0000313" key="5">
    <source>
        <dbReference type="Proteomes" id="UP000530928"/>
    </source>
</evidence>
<dbReference type="Proteomes" id="UP000530928">
    <property type="component" value="Unassembled WGS sequence"/>
</dbReference>
<evidence type="ECO:0000259" key="3">
    <source>
        <dbReference type="Pfam" id="PF01326"/>
    </source>
</evidence>
<dbReference type="PANTHER" id="PTHR43615:SF1">
    <property type="entry name" value="PPDK_N DOMAIN-CONTAINING PROTEIN"/>
    <property type="match status" value="1"/>
</dbReference>
<dbReference type="GO" id="GO:0005524">
    <property type="term" value="F:ATP binding"/>
    <property type="evidence" value="ECO:0007669"/>
    <property type="project" value="InterPro"/>
</dbReference>
<feature type="compositionally biased region" description="Low complexity" evidence="1">
    <location>
        <begin position="804"/>
        <end position="816"/>
    </location>
</feature>
<evidence type="ECO:0000256" key="1">
    <source>
        <dbReference type="SAM" id="MobiDB-lite"/>
    </source>
</evidence>
<keyword evidence="4" id="KW-0808">Transferase</keyword>
<dbReference type="RefSeq" id="WP_181608518.1">
    <property type="nucleotide sequence ID" value="NZ_BAABAM010000001.1"/>
</dbReference>
<organism evidence="4 5">
    <name type="scientific">Nonomuraea soli</name>
    <dbReference type="NCBI Taxonomy" id="1032476"/>
    <lineage>
        <taxon>Bacteria</taxon>
        <taxon>Bacillati</taxon>
        <taxon>Actinomycetota</taxon>
        <taxon>Actinomycetes</taxon>
        <taxon>Streptosporangiales</taxon>
        <taxon>Streptosporangiaceae</taxon>
        <taxon>Nonomuraea</taxon>
    </lineage>
</organism>
<name>A0A7W0CEM4_9ACTN</name>
<proteinExistence type="predicted"/>
<sequence length="816" mass="86152">MSLVAPLSAFGKHDLDRAGGKAANLGELVSHGFPVPGGFVVTTDAYALVAAEVDLTAEPAAIRAAFERAEVPAPLRELIAAAFRELGGGPVAVRSSATAEDLPGAAFAGQQDTYLNVTGEDAVIDAVRRCWGSLWTDRAVAYRAKLGLEGEVRIAVVVQVMVEAEFAGVMFTADPVTGARDRIVVDSSAGLGEAVVSGLVTPDHYVLDLDGRVVGFTAGRREVVIRAAAGGGVVHDAASGTPVRLGEAQLAELVRLGRAVAGHYGRPQDTEWAVGHDGTVFLVQARPMTALPPPPVKLNAVERKMGSILLDYLPIRPYPIDMSTWIPHGPVGMMAKIGEHYGLKGVFAGILPEVDGVVDRLVPRAPRPTPKMLALPFRLVAQARRHDPARWRQDPRFTAFTAACEALAAEDLAAMSWEELIRVPRRALDLVGSVTRLRIDYLPGTGLALLRLLAVLTLTGRRRRLGDLIAGASTRTTDANEALERLAGQVRTTPGLAGALTPDGIAAFPEFAASFEAFLAEYGHRETASPILVTPPTMGEQPQTVLDTVRMLASSPPRPGERHTPEPSRLVRAAQAGVAFREDSHFYFTLPLPVLRRSLLEIGRRLAERGVLDAPDDVFHLRLEELESGGDGLRETMTARRARRQELAGVRLIDPRSVFPPREHGDALVSGTPGGNGLATGPVKVIREPSEFGKLEPGDVLVCPYTNPSWTPLFQRAAAVVVDAGSMASHAAIVAREYGIPAIMGSADGTTVLHDGQMVTVDGDTGHVTAAQAPDAAPDAATPDPVTPDPATSHPATPDPATPGPATAAPGRGADA</sequence>
<dbReference type="Gene3D" id="3.30.1490.20">
    <property type="entry name" value="ATP-grasp fold, A domain"/>
    <property type="match status" value="1"/>
</dbReference>
<protein>
    <submittedName>
        <fullName evidence="4">Pyruvate,water dikinase</fullName>
        <ecNumber evidence="4">2.7.9.2</ecNumber>
    </submittedName>
</protein>
<dbReference type="InterPro" id="IPR013815">
    <property type="entry name" value="ATP_grasp_subdomain_1"/>
</dbReference>
<dbReference type="InterPro" id="IPR008279">
    <property type="entry name" value="PEP-util_enz_mobile_dom"/>
</dbReference>
<reference evidence="4 5" key="1">
    <citation type="submission" date="2020-07" db="EMBL/GenBank/DDBJ databases">
        <title>Genomic Encyclopedia of Type Strains, Phase IV (KMG-IV): sequencing the most valuable type-strain genomes for metagenomic binning, comparative biology and taxonomic classification.</title>
        <authorList>
            <person name="Goeker M."/>
        </authorList>
    </citation>
    <scope>NUCLEOTIDE SEQUENCE [LARGE SCALE GENOMIC DNA]</scope>
    <source>
        <strain evidence="4 5">DSM 45533</strain>
    </source>
</reference>
<keyword evidence="4" id="KW-0418">Kinase</keyword>
<dbReference type="EC" id="2.7.9.2" evidence="4"/>
<dbReference type="AlphaFoldDB" id="A0A7W0CEM4"/>
<dbReference type="Gene3D" id="3.30.470.20">
    <property type="entry name" value="ATP-grasp fold, B domain"/>
    <property type="match status" value="1"/>
</dbReference>
<evidence type="ECO:0000259" key="2">
    <source>
        <dbReference type="Pfam" id="PF00391"/>
    </source>
</evidence>
<keyword evidence="5" id="KW-1185">Reference proteome</keyword>
<dbReference type="EMBL" id="JACDUR010000001">
    <property type="protein sequence ID" value="MBA2889761.1"/>
    <property type="molecule type" value="Genomic_DNA"/>
</dbReference>